<evidence type="ECO:0000256" key="3">
    <source>
        <dbReference type="ARBA" id="ARBA00022771"/>
    </source>
</evidence>
<dbReference type="PANTHER" id="PTHR46481">
    <property type="entry name" value="ZINC FINGER BED DOMAIN-CONTAINING PROTEIN 4"/>
    <property type="match status" value="1"/>
</dbReference>
<dbReference type="InterPro" id="IPR052035">
    <property type="entry name" value="ZnF_BED_domain_contain"/>
</dbReference>
<dbReference type="SUPFAM" id="SSF53098">
    <property type="entry name" value="Ribonuclease H-like"/>
    <property type="match status" value="1"/>
</dbReference>
<evidence type="ECO:0000313" key="8">
    <source>
        <dbReference type="Proteomes" id="UP000723463"/>
    </source>
</evidence>
<dbReference type="AlphaFoldDB" id="A0A9P6EUE4"/>
<evidence type="ECO:0000313" key="7">
    <source>
        <dbReference type="EMBL" id="KAF9536312.1"/>
    </source>
</evidence>
<dbReference type="PANTHER" id="PTHR46481:SF10">
    <property type="entry name" value="ZINC FINGER BED DOMAIN-CONTAINING PROTEIN 39"/>
    <property type="match status" value="1"/>
</dbReference>
<keyword evidence="3" id="KW-0863">Zinc-finger</keyword>
<dbReference type="Proteomes" id="UP000723463">
    <property type="component" value="Unassembled WGS sequence"/>
</dbReference>
<evidence type="ECO:0000256" key="1">
    <source>
        <dbReference type="ARBA" id="ARBA00004123"/>
    </source>
</evidence>
<protein>
    <submittedName>
        <fullName evidence="7">Uncharacterized protein</fullName>
    </submittedName>
</protein>
<keyword evidence="2" id="KW-0479">Metal-binding</keyword>
<keyword evidence="8" id="KW-1185">Reference proteome</keyword>
<keyword evidence="4" id="KW-0862">Zinc</keyword>
<evidence type="ECO:0000256" key="4">
    <source>
        <dbReference type="ARBA" id="ARBA00022833"/>
    </source>
</evidence>
<evidence type="ECO:0000256" key="6">
    <source>
        <dbReference type="SAM" id="MobiDB-lite"/>
    </source>
</evidence>
<name>A0A9P6EUE4_9FUNG</name>
<reference evidence="7" key="1">
    <citation type="journal article" date="2020" name="Fungal Divers.">
        <title>Resolving the Mortierellaceae phylogeny through synthesis of multi-gene phylogenetics and phylogenomics.</title>
        <authorList>
            <person name="Vandepol N."/>
            <person name="Liber J."/>
            <person name="Desiro A."/>
            <person name="Na H."/>
            <person name="Kennedy M."/>
            <person name="Barry K."/>
            <person name="Grigoriev I.V."/>
            <person name="Miller A.N."/>
            <person name="O'Donnell K."/>
            <person name="Stajich J.E."/>
            <person name="Bonito G."/>
        </authorList>
    </citation>
    <scope>NUCLEOTIDE SEQUENCE</scope>
    <source>
        <strain evidence="7">NRRL 2591</strain>
    </source>
</reference>
<proteinExistence type="predicted"/>
<dbReference type="InterPro" id="IPR012337">
    <property type="entry name" value="RNaseH-like_sf"/>
</dbReference>
<sequence>MTSSSRDDDTMNGNGPAATSYIWLYARKQRMPNGQERILCKQAQCKSHAGWIATGGGTGNVRRHLQSVHGLYDMPPPTAGEGPLPALLANQASRARPPYDPSIMRNLMVRMIVRHKLPFTIFESAEVQAAINTIANDIAKAHRVYEKKIKDTLVSVPRIAFTLDGWSSSYEWERSLKLIQKLILTNAHVLNLAVQALLGRRGICASAPKDADSLDTDDDVKQEEGHILRSSIGCRGGIVIEVEDDDTDNTVSDDGPSGFDGGPNGDDDEHDDDDGSHDNDATDDEDCEDGTELKTLPEIRRVTGNALIKLRNGVKKIRRVQVLSENFTALTISEQTPSGVRPLLDVRTRWNSTYIMIRRALKCQDAYQKDQRQQELLHHQQINCLL</sequence>
<evidence type="ECO:0000256" key="5">
    <source>
        <dbReference type="ARBA" id="ARBA00023242"/>
    </source>
</evidence>
<dbReference type="EMBL" id="JAAAXW010000816">
    <property type="protein sequence ID" value="KAF9536312.1"/>
    <property type="molecule type" value="Genomic_DNA"/>
</dbReference>
<gene>
    <name evidence="7" type="ORF">EC957_011583</name>
</gene>
<dbReference type="GO" id="GO:0005634">
    <property type="term" value="C:nucleus"/>
    <property type="evidence" value="ECO:0007669"/>
    <property type="project" value="UniProtKB-SubCell"/>
</dbReference>
<accession>A0A9P6EUE4</accession>
<organism evidence="7 8">
    <name type="scientific">Mortierella hygrophila</name>
    <dbReference type="NCBI Taxonomy" id="979708"/>
    <lineage>
        <taxon>Eukaryota</taxon>
        <taxon>Fungi</taxon>
        <taxon>Fungi incertae sedis</taxon>
        <taxon>Mucoromycota</taxon>
        <taxon>Mortierellomycotina</taxon>
        <taxon>Mortierellomycetes</taxon>
        <taxon>Mortierellales</taxon>
        <taxon>Mortierellaceae</taxon>
        <taxon>Mortierella</taxon>
    </lineage>
</organism>
<comment type="subcellular location">
    <subcellularLocation>
        <location evidence="1">Nucleus</location>
    </subcellularLocation>
</comment>
<feature type="compositionally biased region" description="Acidic residues" evidence="6">
    <location>
        <begin position="265"/>
        <end position="290"/>
    </location>
</feature>
<comment type="caution">
    <text evidence="7">The sequence shown here is derived from an EMBL/GenBank/DDBJ whole genome shotgun (WGS) entry which is preliminary data.</text>
</comment>
<dbReference type="GO" id="GO:0008270">
    <property type="term" value="F:zinc ion binding"/>
    <property type="evidence" value="ECO:0007669"/>
    <property type="project" value="UniProtKB-KW"/>
</dbReference>
<keyword evidence="5" id="KW-0539">Nucleus</keyword>
<evidence type="ECO:0000256" key="2">
    <source>
        <dbReference type="ARBA" id="ARBA00022723"/>
    </source>
</evidence>
<feature type="region of interest" description="Disordered" evidence="6">
    <location>
        <begin position="245"/>
        <end position="292"/>
    </location>
</feature>